<evidence type="ECO:0000313" key="2">
    <source>
        <dbReference type="Proteomes" id="UP000018727"/>
    </source>
</evidence>
<dbReference type="PATRIC" id="fig|1073366.3.peg.110"/>
<dbReference type="EMBL" id="AZJH01000001">
    <property type="protein sequence ID" value="ETD29929.1"/>
    <property type="molecule type" value="Genomic_DNA"/>
</dbReference>
<keyword evidence="2" id="KW-1185">Reference proteome</keyword>
<protein>
    <submittedName>
        <fullName evidence="1">Uncharacterized protein</fullName>
    </submittedName>
</protein>
<proteinExistence type="predicted"/>
<reference evidence="1 2" key="1">
    <citation type="submission" date="2013-10" db="EMBL/GenBank/DDBJ databases">
        <title>The Genome Sequence of Prevotella nigrescens CC14M.</title>
        <authorList>
            <consortium name="The Broad Institute Genomics Platform"/>
            <person name="Earl A."/>
            <person name="Allen-Vercoe E."/>
            <person name="Daigneault M."/>
            <person name="Young S.K."/>
            <person name="Zeng Q."/>
            <person name="Gargeya S."/>
            <person name="Fitzgerald M."/>
            <person name="Abouelleil A."/>
            <person name="Alvarado L."/>
            <person name="Chapman S.B."/>
            <person name="Gainer-Dewar J."/>
            <person name="Goldberg J."/>
            <person name="Griggs A."/>
            <person name="Gujja S."/>
            <person name="Hansen M."/>
            <person name="Howarth C."/>
            <person name="Imamovic A."/>
            <person name="Ireland A."/>
            <person name="Larimer J."/>
            <person name="McCowan C."/>
            <person name="Murphy C."/>
            <person name="Pearson M."/>
            <person name="Poon T.W."/>
            <person name="Priest M."/>
            <person name="Roberts A."/>
            <person name="Saif S."/>
            <person name="Shea T."/>
            <person name="Sykes S."/>
            <person name="Wortman J."/>
            <person name="Nusbaum C."/>
            <person name="Birren B."/>
        </authorList>
    </citation>
    <scope>NUCLEOTIDE SEQUENCE [LARGE SCALE GENOMIC DNA]</scope>
    <source>
        <strain evidence="1 2">CC14M</strain>
    </source>
</reference>
<dbReference type="OrthoDB" id="1082118at2"/>
<accession>V8CRF9</accession>
<name>V8CRF9_9BACT</name>
<organism evidence="1 2">
    <name type="scientific">Prevotella nigrescens CC14M</name>
    <dbReference type="NCBI Taxonomy" id="1073366"/>
    <lineage>
        <taxon>Bacteria</taxon>
        <taxon>Pseudomonadati</taxon>
        <taxon>Bacteroidota</taxon>
        <taxon>Bacteroidia</taxon>
        <taxon>Bacteroidales</taxon>
        <taxon>Prevotellaceae</taxon>
        <taxon>Prevotella</taxon>
    </lineage>
</organism>
<gene>
    <name evidence="1" type="ORF">HMPREF1173_00112</name>
</gene>
<dbReference type="Proteomes" id="UP000018727">
    <property type="component" value="Unassembled WGS sequence"/>
</dbReference>
<dbReference type="HOGENOM" id="CLU_126549_0_0_10"/>
<dbReference type="AlphaFoldDB" id="V8CRF9"/>
<sequence>MRECSNKFRISGIVCSFLVGFLCIVSCNNGKSSSSTPKDTVASSVFAPNVNDTTLNIDLSEITNIHFPQYKILRQQPFIPDSMSIAIDEETIVSGNYSAVLSFDTIPMPIFYERIEQAAKHDTCWKIKENNYTYKRKDKQGGHYQLTFRKGSVQILVSHLNADVPNGNKHQTV</sequence>
<evidence type="ECO:0000313" key="1">
    <source>
        <dbReference type="EMBL" id="ETD29929.1"/>
    </source>
</evidence>
<comment type="caution">
    <text evidence="1">The sequence shown here is derived from an EMBL/GenBank/DDBJ whole genome shotgun (WGS) entry which is preliminary data.</text>
</comment>